<dbReference type="RefSeq" id="WP_068578007.1">
    <property type="nucleotide sequence ID" value="NZ_CP015193.1"/>
</dbReference>
<dbReference type="EMBL" id="LN999010">
    <property type="protein sequence ID" value="CUX78171.1"/>
    <property type="molecule type" value="Genomic_DNA"/>
</dbReference>
<reference evidence="3" key="1">
    <citation type="submission" date="2016-01" db="EMBL/GenBank/DDBJ databases">
        <authorList>
            <person name="Vorgias C.E."/>
        </authorList>
    </citation>
    <scope>NUCLEOTIDE SEQUENCE [LARGE SCALE GENOMIC DNA]</scope>
</reference>
<evidence type="ECO:0000313" key="3">
    <source>
        <dbReference type="Proteomes" id="UP000093069"/>
    </source>
</evidence>
<accession>A0A160VWA6</accession>
<organism evidence="2 3">
    <name type="scientific">Thermococcus chitonophagus</name>
    <dbReference type="NCBI Taxonomy" id="54262"/>
    <lineage>
        <taxon>Archaea</taxon>
        <taxon>Methanobacteriati</taxon>
        <taxon>Methanobacteriota</taxon>
        <taxon>Thermococci</taxon>
        <taxon>Thermococcales</taxon>
        <taxon>Thermococcaceae</taxon>
        <taxon>Thermococcus</taxon>
    </lineage>
</organism>
<sequence length="69" mass="8429">MKMEASKIKEKIKAFETKYGMTFEEFERWLESSREESFEAWDDHIEWKAYSKKLKELHQRDPKQGSPRS</sequence>
<dbReference type="EMBL" id="CP015193">
    <property type="protein sequence ID" value="ASJ17515.1"/>
    <property type="molecule type" value="Genomic_DNA"/>
</dbReference>
<dbReference type="OrthoDB" id="131084at2157"/>
<reference evidence="1 4" key="3">
    <citation type="submission" date="2016-04" db="EMBL/GenBank/DDBJ databases">
        <title>Complete genome sequence of Thermococcus chitonophagus type strain GC74.</title>
        <authorList>
            <person name="Oger P.M."/>
        </authorList>
    </citation>
    <scope>NUCLEOTIDE SEQUENCE [LARGE SCALE GENOMIC DNA]</scope>
    <source>
        <strain evidence="1 4">GC74</strain>
    </source>
</reference>
<protein>
    <submittedName>
        <fullName evidence="2">Uncharacterized protein</fullName>
    </submittedName>
</protein>
<dbReference type="KEGG" id="tch:CHITON_1392"/>
<dbReference type="AlphaFoldDB" id="A0A160VWA6"/>
<proteinExistence type="predicted"/>
<evidence type="ECO:0000313" key="4">
    <source>
        <dbReference type="Proteomes" id="UP000250189"/>
    </source>
</evidence>
<evidence type="ECO:0000313" key="1">
    <source>
        <dbReference type="EMBL" id="ASJ17515.1"/>
    </source>
</evidence>
<dbReference type="Proteomes" id="UP000093069">
    <property type="component" value="Chromosome I"/>
</dbReference>
<dbReference type="Proteomes" id="UP000250189">
    <property type="component" value="Chromosome"/>
</dbReference>
<evidence type="ECO:0000313" key="2">
    <source>
        <dbReference type="EMBL" id="CUX78171.1"/>
    </source>
</evidence>
<name>A0A160VWA6_9EURY</name>
<gene>
    <name evidence="1" type="ORF">A3L04_10775</name>
    <name evidence="2" type="ORF">CHITON_1392</name>
</gene>
<reference evidence="2" key="2">
    <citation type="submission" date="2016-01" db="EMBL/GenBank/DDBJ databases">
        <authorList>
            <person name="Oliw E.H."/>
        </authorList>
    </citation>
    <scope>NUCLEOTIDE SEQUENCE</scope>
    <source>
        <strain evidence="2">1</strain>
    </source>
</reference>
<dbReference type="GeneID" id="33323072"/>
<keyword evidence="4" id="KW-1185">Reference proteome</keyword>